<evidence type="ECO:0000259" key="11">
    <source>
        <dbReference type="Pfam" id="PF24833"/>
    </source>
</evidence>
<organism evidence="12">
    <name type="scientific">Mavingoni virus</name>
    <dbReference type="NCBI Taxonomy" id="2603829"/>
    <lineage>
        <taxon>Viruses</taxon>
        <taxon>Riboviria</taxon>
        <taxon>Orthornavirae</taxon>
        <taxon>Negarnaviricota</taxon>
        <taxon>Haploviricotina</taxon>
        <taxon>Monjiviricetes</taxon>
        <taxon>Mononegavirales</taxon>
        <taxon>Rhabdoviridae</taxon>
        <taxon>Alpharhabdovirinae</taxon>
        <taxon>Ephemerovirus</taxon>
    </lineage>
</organism>
<dbReference type="SUPFAM" id="SSF161008">
    <property type="entry name" value="Viral glycoprotein ectodomain-like"/>
    <property type="match status" value="1"/>
</dbReference>
<evidence type="ECO:0000256" key="5">
    <source>
        <dbReference type="ARBA" id="ARBA00022879"/>
    </source>
</evidence>
<evidence type="ECO:0000256" key="8">
    <source>
        <dbReference type="ARBA" id="ARBA00023180"/>
    </source>
</evidence>
<evidence type="ECO:0000313" key="12">
    <source>
        <dbReference type="EMBL" id="QED88196.1"/>
    </source>
</evidence>
<gene>
    <name evidence="12" type="primary">G</name>
</gene>
<evidence type="ECO:0000256" key="2">
    <source>
        <dbReference type="ARBA" id="ARBA00022692"/>
    </source>
</evidence>
<dbReference type="GO" id="GO:0019031">
    <property type="term" value="C:viral envelope"/>
    <property type="evidence" value="ECO:0007669"/>
    <property type="project" value="UniProtKB-KW"/>
</dbReference>
<dbReference type="InterPro" id="IPR055447">
    <property type="entry name" value="Rhabdo_glycop_CD"/>
</dbReference>
<keyword evidence="8" id="KW-0325">Glycoprotein</keyword>
<evidence type="ECO:0000256" key="7">
    <source>
        <dbReference type="ARBA" id="ARBA00023136"/>
    </source>
</evidence>
<dbReference type="EMBL" id="MN148799">
    <property type="protein sequence ID" value="QED88196.1"/>
    <property type="molecule type" value="Viral_cRNA"/>
</dbReference>
<name>A0A5B9BHN5_9RHAB</name>
<evidence type="ECO:0000256" key="3">
    <source>
        <dbReference type="ARBA" id="ARBA00022729"/>
    </source>
</evidence>
<keyword evidence="6 9" id="KW-1133">Transmembrane helix</keyword>
<evidence type="ECO:0000256" key="1">
    <source>
        <dbReference type="ARBA" id="ARBA00004563"/>
    </source>
</evidence>
<dbReference type="Pfam" id="PF00974">
    <property type="entry name" value="Rhabdo_glycop_FD"/>
    <property type="match status" value="1"/>
</dbReference>
<evidence type="ECO:0000256" key="9">
    <source>
        <dbReference type="SAM" id="Phobius"/>
    </source>
</evidence>
<proteinExistence type="predicted"/>
<evidence type="ECO:0000256" key="4">
    <source>
        <dbReference type="ARBA" id="ARBA00022844"/>
    </source>
</evidence>
<protein>
    <submittedName>
        <fullName evidence="12">Glycoprotein</fullName>
    </submittedName>
</protein>
<sequence>MIFIVIAILCISPILAGRIVNIPVDCKGEREISKLEVRCPIRRNELSVRNLREYEHRETICRASLRDSDSVEGYLCVKQRWITKCEETWYFTTYTSYRIEERSATYAECLQALNTKNKGKSILPFYVPSTCYWNMINEQYEDFIILTDHPIYENPHDGKFYDSLFLSPCQITNERLCATKHDSILWIPKNISNPHSEHCNIRRWECLAVKVFEDFDFETGKKELVIEAPELGRWSLGSGCKMSFCYHKGVRFPDGEWWAYHEGSSIGLQELRNCEPNELAGYRSHLSLEMFDELDIQAQMEHERCLRTLEKIQDEEPISILDMSHLSPSSPGKDYAYRFEYETKVHHKCLDYNMSYSKPNCNRLFTDDEGTGGGYYNWTASHLKTIKRAHCQYVSGIENETGIWLETYHGGKPRFQEINLTEFKREKIVSRDEDRNIGYVSWNGITTNCSISEHDNCKIIVPTLSVQNQMIDEVQVAKFEIVSYKGYVMEQKLMQDELSRIILDSPIIDEEKIKRVDFIDKLKEGGSYIISGVMGWFTGIGKVVKWAIWIIGGIVSAWAIWKLRKLIVKTNSKNQDSVKRPNQVKRLREEQEVRDRNIYEDIDMFDV</sequence>
<evidence type="ECO:0000259" key="10">
    <source>
        <dbReference type="Pfam" id="PF00974"/>
    </source>
</evidence>
<keyword evidence="3" id="KW-0732">Signal</keyword>
<dbReference type="InterPro" id="IPR001903">
    <property type="entry name" value="Rhabdo_glycop_FD"/>
</dbReference>
<dbReference type="Gene3D" id="2.30.29.130">
    <property type="match status" value="1"/>
</dbReference>
<keyword evidence="7 9" id="KW-0472">Membrane</keyword>
<feature type="domain" description="Spike glycoprotein fusion" evidence="10">
    <location>
        <begin position="71"/>
        <end position="166"/>
    </location>
</feature>
<comment type="subcellular location">
    <subcellularLocation>
        <location evidence="1">Virion membrane</location>
        <topology evidence="1">Single-pass type I membrane protein</topology>
    </subcellularLocation>
</comment>
<keyword evidence="5" id="KW-0261">Viral envelope protein</keyword>
<reference evidence="12" key="1">
    <citation type="journal article" date="2019" name="Transbound. Emerg. Dis.">
        <title>Co-circulation and characterization of novel African arboviruses (genus Ephemerovirus) in cattle, Mayotte island, Indian Ocean, 2017.</title>
        <authorList>
            <person name="Dacheux L."/>
            <person name="Dommergues L."/>
            <person name="Chouanibou Y."/>
            <person name="Domeon L."/>
            <person name="Schuler C."/>
            <person name="Bonas S."/>
            <person name="Luo D."/>
            <person name="Maufrais C."/>
            <person name="Cetre-Sossah C."/>
            <person name="Cardinale E."/>
            <person name="Bourhy H."/>
            <person name="Metras R."/>
        </authorList>
    </citation>
    <scope>NUCLEOTIDE SEQUENCE</scope>
    <source>
        <strain evidence="12">17017MAY_7620</strain>
    </source>
</reference>
<feature type="domain" description="Spike glycoprotein G central" evidence="11">
    <location>
        <begin position="273"/>
        <end position="371"/>
    </location>
</feature>
<keyword evidence="4" id="KW-0946">Virion</keyword>
<keyword evidence="2 9" id="KW-0812">Transmembrane</keyword>
<accession>A0A5B9BHN5</accession>
<dbReference type="GO" id="GO:0055036">
    <property type="term" value="C:virion membrane"/>
    <property type="evidence" value="ECO:0007669"/>
    <property type="project" value="UniProtKB-SubCell"/>
</dbReference>
<feature type="transmembrane region" description="Helical" evidence="9">
    <location>
        <begin position="546"/>
        <end position="563"/>
    </location>
</feature>
<dbReference type="Pfam" id="PF24833">
    <property type="entry name" value="Rhabdo_glycop_CD"/>
    <property type="match status" value="1"/>
</dbReference>
<evidence type="ECO:0000256" key="6">
    <source>
        <dbReference type="ARBA" id="ARBA00022989"/>
    </source>
</evidence>